<reference evidence="11" key="1">
    <citation type="submission" date="2019-12" db="EMBL/GenBank/DDBJ databases">
        <title>Genome sequencing and annotation of Brassica cretica.</title>
        <authorList>
            <person name="Studholme D.J."/>
            <person name="Sarris P."/>
        </authorList>
    </citation>
    <scope>NUCLEOTIDE SEQUENCE</scope>
    <source>
        <strain evidence="11">PFS-109/04</strain>
        <tissue evidence="11">Leaf</tissue>
    </source>
</reference>
<keyword evidence="6" id="KW-0520">NAD</keyword>
<dbReference type="InterPro" id="IPR032675">
    <property type="entry name" value="LRR_dom_sf"/>
</dbReference>
<evidence type="ECO:0000256" key="1">
    <source>
        <dbReference type="ARBA" id="ARBA00011982"/>
    </source>
</evidence>
<evidence type="ECO:0000256" key="7">
    <source>
        <dbReference type="ARBA" id="ARBA00047304"/>
    </source>
</evidence>
<dbReference type="InterPro" id="IPR011713">
    <property type="entry name" value="Leu-rich_rpt_3"/>
</dbReference>
<evidence type="ECO:0000256" key="4">
    <source>
        <dbReference type="ARBA" id="ARBA00022801"/>
    </source>
</evidence>
<dbReference type="InterPro" id="IPR035897">
    <property type="entry name" value="Toll_tir_struct_dom_sf"/>
</dbReference>
<dbReference type="GO" id="GO:0061809">
    <property type="term" value="F:NAD+ nucleosidase activity, cyclic ADP-ribose generating"/>
    <property type="evidence" value="ECO:0007669"/>
    <property type="project" value="UniProtKB-EC"/>
</dbReference>
<keyword evidence="3" id="KW-0677">Repeat</keyword>
<sequence>LLLNLWTKLLHAFWRTLKAIACVKRRAWFGAYPQVKEVEELLENGSDEVQTIGIHGLGGSGKTAIAGAVFNRQHQKFDSYCFLANVREESEKHGLLGLRNELLRQILGQTDINIATPDIGSSNIRNRLRRKRVLVVLDDVSSITQLDFLIKQATYYGPGSRVLITTRDMNVIKNASKVYSVKGLSGSDSLELFSRCAFKQSYPPDEYSQLSMRAAAYAKGLPLALEVLGSFLCKKTVLEWESALRRLESSPEKEISRVLRIGYDGLNDEEKTMFLDIACFFNGEQRSRVTAHWDACGISVDIGIRALLDKCMITLSDDRLHMHELFQEMGREIVRQESPLDPGKRSRLWSSEDGHEVLTENTGTISTEGICWDISEIEEMQIGRHAFAGMPNLRSLKINSHSRFNEENCKIYLPEGLDDFPHKLRLLQWEYYPLKNLPSSFKPNHLVELIMPKSKLERLWEGVQHLPCLKVIDVSNSPFLKEFPDVSNAPRLERIVARGCGDLVTIPTPKKKLKSLEHLDLSGCSKITVFPEISWNIKTLSLADTGIEEIPPSIENFHQLVYLDMRGCKMLKNVAQIGHRLEKLEFLDLSGCSSVTSFPDISNNVEVLILNGTAIEEIPSDIKYMRRLKVLEIKNCPRLKGLPISIWELPSLVELNISGCPNFTSFPEITEIMPSLEYLSLNGTAITELPSSIENFTGLLSLDLEYCKNFRRLPDKLSKLKFLKDLNISGCSNLDNLPRSIGNHGSLFPEALTLISTLTELDLSQNCFSAIPPSIKDLQELQSLDLSHCQELQSLSGVPAGLTRLNVLNCRSLEMVVLGNSSELQLYPLNDVETFVFAGCTSLSHYAIENIQAFARRRIYVLASHLGVTLNFRGGDLSLNSWMKPQQLRYLLSSMYGYGSLHEALIGLHAAFFSNELISKEHPSRLLSRILHDFHERYRLSIQDMLHFFSLIAHLYLYYQGKPSTNFCFPSADIPEWFCHQRNGSFIAVMVQRPERSDEISTLADFVMFVVNCLNCFALLCCSYEPASKLVDKIVARILENLESNCLREEEGLVGAYPQVKEVEELLENGSDEVQTIGIHGLGGSGKTAIAGAVFNRQHQKFDSYCFLANVREESEKHGLLGLRNELLRQILGQTDINIATPDIGSSNIRNRLRRKSVLVVLDDVSSITQLDFLIKQATYYGPGSRVIITTRDMNVIKNASKVYSVKGLSGSDSLELFSSCAFKQSYPTEEYLQLSMRAAVYAKGLPLALEVLGSFLCKKSVLEWESALRRLESSPEEEISRVLRSSYDGLNDEEKTMFLHIACFFNGEQRSRVAALLDGSGISVDIGIRALLDKSMISLSDNRLYMHELLQKMGREIVRQESLQDPGKRSRLWSFEDVHEVLTENTGTISTEGICLDISEIEEMQIGRHAFAGMRNLRFLKINSHSRFNEENCKIYLPEGLDDFPRKLRLLQWEYYPLANLPSSFKPNHLVELKMPKSKLERLWEGVQPLPCLKVIDLSNSRFLKELPDLSNAPRVDRIVVRGCGDLVTIPTPKKKLKSLEHLDLSGCSKITAFPEISWNIKRLLLADTGIEEIPPWIENFHQLVYLDMKRCKMLKNVAQIGHKLEKLEFLDLSGCSSVTSFPDISNNVEVLLLSETAIEEIPSHIKYMRRLELLEIKNCPRLEGLPISICELESLVELDISGCPNFRSFPEITEIMASLEYLSLNGTAITELHSSIENLTGLSSLDLENCKNLLSLPDELSKLKFLKDLNISGCSNLDKSIRNHGSLVNVRASGCKSQVVNCLGAGLSSLKTLDLSDCGITEFPEALTLISTLTELDLSQNCFSAIPPSIKDLQELQSLDLSHCQELQSLSGVPAGLTRLNVLNCISLEMVVLGNSSELQLYPLSNVETFVFADCPSLSHYAIENIQAFARRRIYVLASHLGVILSFRGGDLSLNSWMKPQQLRYLLSSMYGYGSLHEALIGLHAAFFSNELISKEHPSRLLSRILHDFHERYRLSIQDMLHFFSLIAHLYLYYQGKPSTNFCFPSADIPEWFCHQRNGSFIAVMVQRPERSDTLAGFAISVLVAFDGYNDDKGISIKYECHFYSKSSGTREGEGYLRGWDGKKGKPSAIEGDHLFLGFDSSILFGAANGIEQFVGYSEDLVKATFQCYIVDEDGNTINSCTVKKCAIQPLYTSDMPMSSGGGNNFPPKGHTWPCSTSKPQRPSLLSTQRRDLMLNGGTPSFIRPPRPIKCSSLDSSAAADVAAAVEGSLDDYCRSSISSRSDAPSIANSVDGGYRQSASPSRKYDVFLSFRGKDVRENFVSHLYEALIRNGVKAFIDNEKLEAGEEINPALMDAIERSCISVVVFSKGYASSKYCLRELAKIMECRRTRGQIVLPVFLGVEPTEVRWQIGCFEAAFNKYDKAPEGSKLAEEVKGWRKAMNEAADISGFASSEVRYVWIQTLLDSLASFCYLIWISDQKEACMLNLFDVFFFISRPASKLVDKIVAHILEKLESTSMFKDEGLVGAHPHVKEMEELLENRPDEVRTVGIYGLGGVGKTALAAAVFNRQHQNYDSYCFLANVREESEKHGLIFLRNALLHQILGQADINIATPDIGSSNIRNRLSRKRVLIVLDDVSSITQLEFLTKPSTYFGPGSRIVVTTRDMNVIKNADKIYAAKRLSDSDSLELFSHCAFKQSYPPEEYLQLSMRAVVYAKGIPLALKLLGSFLCQKPELEWESALRRLHRSFDEEIFSVLRVSYDGLNDEEKTMFLHIACLFNGEQRSHVTALLESCGISVDIGLRALVDKCMITLADDRLQVHDLLQNMGRQIVKQESPRDPSKCSRLWSFEEVQDALTEDMVPMPTEGISLDLSGKEVLRMGRRAFSQMRNLRFLRFSYKHSYQESCKIHLPEGLDYLPPKLRLLRWDHFPLENLPGSFIPDNLVELHMPNSRVERLWEGVKSLFNLKGIDLRNSPFLKELPDLSCAPRVERIVARGCAELVTIPTPRDKLESVELLDLSGCSKLKNFPEISWNIKRVLLAGSGIEEVPPSIENFQQLVDLDMRNCKMLKNVAQIGQNLEKLEFLDLSGCSSITSFPDISCNVEMLLLNETAIEEIPSYISYMRKLKLLQMKDCPRLASLPSSISKLKSLVELDISGCPNFPNFPEVTETMDRLNYLSLNGTAIRELPSSIENLTGLCSLDIGNCKRLISLPDGLSKLKFLEKLNISGCSKLNNLPGCIRNLGSLVIVSASGCRSEVVDYLGDGLISLKTLDLSDCGIAEFPGALTRLSTLAELDLSQNCFNTIPPSIKDLQELQSLDLSHCQELQSLKGVPAGLTRLNVLNCRSLETIALSNSSELQLYPLNNVETFVFADCPSLSQYAIDNINSFARRRIHVLASHLGVILNFRGDDLSQNSWMKPQQLRYLLSTMYGYGNLHEALVGLH</sequence>
<dbReference type="EC" id="3.2.2.6" evidence="1"/>
<dbReference type="SUPFAM" id="SSF52200">
    <property type="entry name" value="Toll/Interleukin receptor TIR domain"/>
    <property type="match status" value="1"/>
</dbReference>
<dbReference type="InterPro" id="IPR058192">
    <property type="entry name" value="WHD_ROQ1-like"/>
</dbReference>
<dbReference type="InterPro" id="IPR002182">
    <property type="entry name" value="NB-ARC"/>
</dbReference>
<accession>A0A8S9NMJ7</accession>
<keyword evidence="9" id="KW-0732">Signal</keyword>
<dbReference type="PROSITE" id="PS50104">
    <property type="entry name" value="TIR"/>
    <property type="match status" value="1"/>
</dbReference>
<evidence type="ECO:0000313" key="11">
    <source>
        <dbReference type="EMBL" id="KAF3504765.1"/>
    </source>
</evidence>
<dbReference type="Gene3D" id="1.10.8.430">
    <property type="entry name" value="Helical domain of apoptotic protease-activating factors"/>
    <property type="match status" value="3"/>
</dbReference>
<dbReference type="GO" id="GO:0007165">
    <property type="term" value="P:signal transduction"/>
    <property type="evidence" value="ECO:0007669"/>
    <property type="project" value="InterPro"/>
</dbReference>
<evidence type="ECO:0000256" key="5">
    <source>
        <dbReference type="ARBA" id="ARBA00022821"/>
    </source>
</evidence>
<comment type="caution">
    <text evidence="11">The sequence shown here is derived from an EMBL/GenBank/DDBJ whole genome shotgun (WGS) entry which is preliminary data.</text>
</comment>
<dbReference type="Pfam" id="PF20160">
    <property type="entry name" value="C-JID"/>
    <property type="match status" value="1"/>
</dbReference>
<feature type="region of interest" description="Disordered" evidence="8">
    <location>
        <begin position="2261"/>
        <end position="2282"/>
    </location>
</feature>
<dbReference type="PRINTS" id="PR00364">
    <property type="entry name" value="DISEASERSIST"/>
</dbReference>
<name>A0A8S9NMJ7_BRACR</name>
<dbReference type="InterPro" id="IPR058546">
    <property type="entry name" value="RPS4B/Roq1-like_LRR"/>
</dbReference>
<dbReference type="PANTHER" id="PTHR11017">
    <property type="entry name" value="LEUCINE-RICH REPEAT-CONTAINING PROTEIN"/>
    <property type="match status" value="1"/>
</dbReference>
<feature type="compositionally biased region" description="Low complexity" evidence="8">
    <location>
        <begin position="2261"/>
        <end position="2270"/>
    </location>
</feature>
<evidence type="ECO:0000256" key="3">
    <source>
        <dbReference type="ARBA" id="ARBA00022737"/>
    </source>
</evidence>
<dbReference type="InterPro" id="IPR006553">
    <property type="entry name" value="Leu-rich_rpt_Cys-con_subtyp"/>
</dbReference>
<evidence type="ECO:0000256" key="9">
    <source>
        <dbReference type="SAM" id="SignalP"/>
    </source>
</evidence>
<feature type="non-terminal residue" evidence="11">
    <location>
        <position position="1"/>
    </location>
</feature>
<dbReference type="Gene3D" id="3.40.50.10140">
    <property type="entry name" value="Toll/interleukin-1 receptor homology (TIR) domain"/>
    <property type="match status" value="1"/>
</dbReference>
<dbReference type="Pfam" id="PF01582">
    <property type="entry name" value="TIR"/>
    <property type="match status" value="1"/>
</dbReference>
<dbReference type="InterPro" id="IPR044974">
    <property type="entry name" value="Disease_R_plants"/>
</dbReference>
<dbReference type="SUPFAM" id="SSF52540">
    <property type="entry name" value="P-loop containing nucleoside triphosphate hydrolases"/>
    <property type="match status" value="3"/>
</dbReference>
<dbReference type="SUPFAM" id="SSF52047">
    <property type="entry name" value="RNI-like"/>
    <property type="match status" value="1"/>
</dbReference>
<dbReference type="InterPro" id="IPR042197">
    <property type="entry name" value="Apaf_helical"/>
</dbReference>
<feature type="signal peptide" evidence="9">
    <location>
        <begin position="1"/>
        <end position="19"/>
    </location>
</feature>
<dbReference type="InterPro" id="IPR003591">
    <property type="entry name" value="Leu-rich_rpt_typical-subtyp"/>
</dbReference>
<dbReference type="InterPro" id="IPR036390">
    <property type="entry name" value="WH_DNA-bd_sf"/>
</dbReference>
<dbReference type="GO" id="GO:0006952">
    <property type="term" value="P:defense response"/>
    <property type="evidence" value="ECO:0007669"/>
    <property type="project" value="UniProtKB-KW"/>
</dbReference>
<feature type="domain" description="TIR" evidence="10">
    <location>
        <begin position="2285"/>
        <end position="2447"/>
    </location>
</feature>
<dbReference type="SUPFAM" id="SSF52058">
    <property type="entry name" value="L domain-like"/>
    <property type="match status" value="5"/>
</dbReference>
<dbReference type="Pfam" id="PF23286">
    <property type="entry name" value="LRR_13"/>
    <property type="match status" value="2"/>
</dbReference>
<proteinExistence type="predicted"/>
<dbReference type="InterPro" id="IPR045344">
    <property type="entry name" value="C-JID"/>
</dbReference>
<dbReference type="SUPFAM" id="SSF46785">
    <property type="entry name" value="Winged helix' DNA-binding domain"/>
    <property type="match status" value="1"/>
</dbReference>
<dbReference type="SMART" id="SM00369">
    <property type="entry name" value="LRR_TYP"/>
    <property type="match status" value="13"/>
</dbReference>
<feature type="chain" id="PRO_5035751923" description="ADP-ribosyl cyclase/cyclic ADP-ribose hydrolase" evidence="9">
    <location>
        <begin position="20"/>
        <end position="3420"/>
    </location>
</feature>
<dbReference type="SMART" id="SM00255">
    <property type="entry name" value="TIR"/>
    <property type="match status" value="1"/>
</dbReference>
<evidence type="ECO:0000256" key="2">
    <source>
        <dbReference type="ARBA" id="ARBA00022614"/>
    </source>
</evidence>
<dbReference type="FunFam" id="3.40.50.10140:FF:000007">
    <property type="entry name" value="Disease resistance protein (TIR-NBS-LRR class)"/>
    <property type="match status" value="1"/>
</dbReference>
<dbReference type="InterPro" id="IPR001611">
    <property type="entry name" value="Leu-rich_rpt"/>
</dbReference>
<feature type="non-terminal residue" evidence="11">
    <location>
        <position position="3420"/>
    </location>
</feature>
<dbReference type="PROSITE" id="PS51450">
    <property type="entry name" value="LRR"/>
    <property type="match status" value="1"/>
</dbReference>
<dbReference type="EMBL" id="QGKX02001621">
    <property type="protein sequence ID" value="KAF3504765.1"/>
    <property type="molecule type" value="Genomic_DNA"/>
</dbReference>
<dbReference type="InterPro" id="IPR000157">
    <property type="entry name" value="TIR_dom"/>
</dbReference>
<organism evidence="11 12">
    <name type="scientific">Brassica cretica</name>
    <name type="common">Mustard</name>
    <dbReference type="NCBI Taxonomy" id="69181"/>
    <lineage>
        <taxon>Eukaryota</taxon>
        <taxon>Viridiplantae</taxon>
        <taxon>Streptophyta</taxon>
        <taxon>Embryophyta</taxon>
        <taxon>Tracheophyta</taxon>
        <taxon>Spermatophyta</taxon>
        <taxon>Magnoliopsida</taxon>
        <taxon>eudicotyledons</taxon>
        <taxon>Gunneridae</taxon>
        <taxon>Pentapetalae</taxon>
        <taxon>rosids</taxon>
        <taxon>malvids</taxon>
        <taxon>Brassicales</taxon>
        <taxon>Brassicaceae</taxon>
        <taxon>Brassiceae</taxon>
        <taxon>Brassica</taxon>
    </lineage>
</organism>
<evidence type="ECO:0000256" key="6">
    <source>
        <dbReference type="ARBA" id="ARBA00023027"/>
    </source>
</evidence>
<dbReference type="Pfam" id="PF00931">
    <property type="entry name" value="NB-ARC"/>
    <property type="match status" value="3"/>
</dbReference>
<keyword evidence="4" id="KW-0378">Hydrolase</keyword>
<evidence type="ECO:0000259" key="10">
    <source>
        <dbReference type="PROSITE" id="PS50104"/>
    </source>
</evidence>
<evidence type="ECO:0000313" key="12">
    <source>
        <dbReference type="Proteomes" id="UP000712600"/>
    </source>
</evidence>
<dbReference type="PANTHER" id="PTHR11017:SF574">
    <property type="entry name" value="ADP-RIBOSYL CYCLASE_CYCLIC ADP-RIBOSE HYDROLASE"/>
    <property type="match status" value="1"/>
</dbReference>
<dbReference type="Gene3D" id="3.40.50.300">
    <property type="entry name" value="P-loop containing nucleotide triphosphate hydrolases"/>
    <property type="match status" value="3"/>
</dbReference>
<keyword evidence="5" id="KW-0611">Plant defense</keyword>
<keyword evidence="2" id="KW-0433">Leucine-rich repeat</keyword>
<dbReference type="InterPro" id="IPR003593">
    <property type="entry name" value="AAA+_ATPase"/>
</dbReference>
<dbReference type="Proteomes" id="UP000712600">
    <property type="component" value="Unassembled WGS sequence"/>
</dbReference>
<dbReference type="InterPro" id="IPR027417">
    <property type="entry name" value="P-loop_NTPase"/>
</dbReference>
<dbReference type="Pfam" id="PF23282">
    <property type="entry name" value="WHD_ROQ1"/>
    <property type="match status" value="3"/>
</dbReference>
<dbReference type="SMART" id="SM00367">
    <property type="entry name" value="LRR_CC"/>
    <property type="match status" value="12"/>
</dbReference>
<dbReference type="Pfam" id="PF07725">
    <property type="entry name" value="LRR_3"/>
    <property type="match status" value="3"/>
</dbReference>
<dbReference type="SMART" id="SM00382">
    <property type="entry name" value="AAA"/>
    <property type="match status" value="3"/>
</dbReference>
<gene>
    <name evidence="11" type="ORF">F2Q69_00044993</name>
</gene>
<comment type="catalytic activity">
    <reaction evidence="7">
        <text>NAD(+) + H2O = ADP-D-ribose + nicotinamide + H(+)</text>
        <dbReference type="Rhea" id="RHEA:16301"/>
        <dbReference type="ChEBI" id="CHEBI:15377"/>
        <dbReference type="ChEBI" id="CHEBI:15378"/>
        <dbReference type="ChEBI" id="CHEBI:17154"/>
        <dbReference type="ChEBI" id="CHEBI:57540"/>
        <dbReference type="ChEBI" id="CHEBI:57967"/>
        <dbReference type="EC" id="3.2.2.6"/>
    </reaction>
    <physiologicalReaction direction="left-to-right" evidence="7">
        <dbReference type="Rhea" id="RHEA:16302"/>
    </physiologicalReaction>
</comment>
<evidence type="ECO:0000256" key="8">
    <source>
        <dbReference type="SAM" id="MobiDB-lite"/>
    </source>
</evidence>
<protein>
    <recommendedName>
        <fullName evidence="1">ADP-ribosyl cyclase/cyclic ADP-ribose hydrolase</fullName>
        <ecNumber evidence="1">3.2.2.6</ecNumber>
    </recommendedName>
</protein>
<dbReference type="Gene3D" id="3.80.10.10">
    <property type="entry name" value="Ribonuclease Inhibitor"/>
    <property type="match status" value="9"/>
</dbReference>
<dbReference type="GO" id="GO:0043531">
    <property type="term" value="F:ADP binding"/>
    <property type="evidence" value="ECO:0007669"/>
    <property type="project" value="InterPro"/>
</dbReference>